<dbReference type="AlphaFoldDB" id="A0A1U9KTQ5"/>
<dbReference type="Proteomes" id="UP000188604">
    <property type="component" value="Chromosome"/>
</dbReference>
<evidence type="ECO:0000313" key="2">
    <source>
        <dbReference type="Proteomes" id="UP000188604"/>
    </source>
</evidence>
<dbReference type="PANTHER" id="PTHR33371">
    <property type="entry name" value="INTERMEMBRANE PHOSPHOLIPID TRANSPORT SYSTEM BINDING PROTEIN MLAD-RELATED"/>
    <property type="match status" value="1"/>
</dbReference>
<organism evidence="1 2">
    <name type="scientific">Neoasaia chiangmaiensis</name>
    <dbReference type="NCBI Taxonomy" id="320497"/>
    <lineage>
        <taxon>Bacteria</taxon>
        <taxon>Pseudomonadati</taxon>
        <taxon>Pseudomonadota</taxon>
        <taxon>Alphaproteobacteria</taxon>
        <taxon>Acetobacterales</taxon>
        <taxon>Acetobacteraceae</taxon>
        <taxon>Neoasaia</taxon>
    </lineage>
</organism>
<sequence length="152" mass="15667">MVAEARGGAIVSSGLVLVAAVLFTIYANQQRQGAVRGGEPMHARFVSANGLAAGADVTMAGVPVGSVQRIFLDARTQMATVDFTLDPTLRLPTDSVVQIGAPTLTADNALQIAPGHAKTVFPSGSTIQNTRDQVSLEQQVSNYIFGGALGGD</sequence>
<proteinExistence type="predicted"/>
<keyword evidence="2" id="KW-1185">Reference proteome</keyword>
<name>A0A1U9KTQ5_9PROT</name>
<dbReference type="OrthoDB" id="7164001at2"/>
<dbReference type="Pfam" id="PF02470">
    <property type="entry name" value="MlaD"/>
    <property type="match status" value="1"/>
</dbReference>
<protein>
    <submittedName>
        <fullName evidence="1">Organic solvent ABC transporter substrate-binding protein</fullName>
    </submittedName>
</protein>
<dbReference type="KEGG" id="nch:A0U93_02750"/>
<reference evidence="1 2" key="1">
    <citation type="submission" date="2016-03" db="EMBL/GenBank/DDBJ databases">
        <title>Acetic acid bacteria sequencing.</title>
        <authorList>
            <person name="Brandt J."/>
            <person name="Jakob F."/>
            <person name="Vogel R.F."/>
        </authorList>
    </citation>
    <scope>NUCLEOTIDE SEQUENCE [LARGE SCALE GENOMIC DNA]</scope>
    <source>
        <strain evidence="1 2">NBRC 101099</strain>
    </source>
</reference>
<dbReference type="InterPro" id="IPR003399">
    <property type="entry name" value="Mce/MlaD"/>
</dbReference>
<accession>A0A1U9KTQ5</accession>
<dbReference type="EMBL" id="CP014691">
    <property type="protein sequence ID" value="AQS89226.1"/>
    <property type="molecule type" value="Genomic_DNA"/>
</dbReference>
<dbReference type="InterPro" id="IPR052336">
    <property type="entry name" value="MlaD_Phospholipid_Transporter"/>
</dbReference>
<gene>
    <name evidence="1" type="ORF">A0U93_02750</name>
</gene>
<dbReference type="STRING" id="320497.A0U93_02750"/>
<evidence type="ECO:0000313" key="1">
    <source>
        <dbReference type="EMBL" id="AQS89226.1"/>
    </source>
</evidence>
<dbReference type="PANTHER" id="PTHR33371:SF4">
    <property type="entry name" value="INTERMEMBRANE PHOSPHOLIPID TRANSPORT SYSTEM BINDING PROTEIN MLAD"/>
    <property type="match status" value="1"/>
</dbReference>